<protein>
    <submittedName>
        <fullName evidence="1">Uncharacterized protein</fullName>
    </submittedName>
</protein>
<dbReference type="RefSeq" id="WP_111817149.1">
    <property type="nucleotide sequence ID" value="NZ_CBCRZQ010000024.1"/>
</dbReference>
<dbReference type="Proteomes" id="UP000321945">
    <property type="component" value="Unassembled WGS sequence"/>
</dbReference>
<dbReference type="EMBL" id="VORU01000026">
    <property type="protein sequence ID" value="TXD67801.1"/>
    <property type="molecule type" value="Genomic_DNA"/>
</dbReference>
<dbReference type="AlphaFoldDB" id="A0A5C6YKS5"/>
<gene>
    <name evidence="1" type="ORF">ESV24_15025</name>
</gene>
<dbReference type="OrthoDB" id="1451386at2"/>
<name>A0A5C6YKS5_9FLAO</name>
<keyword evidence="2" id="KW-1185">Reference proteome</keyword>
<evidence type="ECO:0000313" key="1">
    <source>
        <dbReference type="EMBL" id="TXD67801.1"/>
    </source>
</evidence>
<sequence length="85" mass="9779">MKPKDKKPLSSNHSLEWGESTWDSTEFSIRNRYEKASGGYNQAGSSELPWDDFKIMLKESILRNHFSNIELGEIMDDISAKLKTL</sequence>
<reference evidence="1 2" key="1">
    <citation type="submission" date="2019-08" db="EMBL/GenBank/DDBJ databases">
        <title>Genome of Aequorivita lipolytica Y10-2 (type strain).</title>
        <authorList>
            <person name="Bowman J.P."/>
        </authorList>
    </citation>
    <scope>NUCLEOTIDE SEQUENCE [LARGE SCALE GENOMIC DNA]</scope>
    <source>
        <strain evidence="1 2">Y10-2</strain>
    </source>
</reference>
<proteinExistence type="predicted"/>
<accession>A0A5C6YKS5</accession>
<evidence type="ECO:0000313" key="2">
    <source>
        <dbReference type="Proteomes" id="UP000321945"/>
    </source>
</evidence>
<organism evidence="1 2">
    <name type="scientific">Aequorivita lipolytica</name>
    <dbReference type="NCBI Taxonomy" id="153267"/>
    <lineage>
        <taxon>Bacteria</taxon>
        <taxon>Pseudomonadati</taxon>
        <taxon>Bacteroidota</taxon>
        <taxon>Flavobacteriia</taxon>
        <taxon>Flavobacteriales</taxon>
        <taxon>Flavobacteriaceae</taxon>
        <taxon>Aequorivita</taxon>
    </lineage>
</organism>
<comment type="caution">
    <text evidence="1">The sequence shown here is derived from an EMBL/GenBank/DDBJ whole genome shotgun (WGS) entry which is preliminary data.</text>
</comment>